<keyword evidence="1" id="KW-1133">Transmembrane helix</keyword>
<evidence type="ECO:0000313" key="3">
    <source>
        <dbReference type="Proteomes" id="UP000287756"/>
    </source>
</evidence>
<proteinExistence type="predicted"/>
<organism evidence="2 3">
    <name type="scientific">Halobacillus litoralis</name>
    <dbReference type="NCBI Taxonomy" id="45668"/>
    <lineage>
        <taxon>Bacteria</taxon>
        <taxon>Bacillati</taxon>
        <taxon>Bacillota</taxon>
        <taxon>Bacilli</taxon>
        <taxon>Bacillales</taxon>
        <taxon>Bacillaceae</taxon>
        <taxon>Halobacillus</taxon>
    </lineage>
</organism>
<gene>
    <name evidence="2" type="ORF">HLI_21195</name>
</gene>
<keyword evidence="1" id="KW-0472">Membrane</keyword>
<sequence length="368" mass="42825">MNTVLHLADGALQYYRGKQNGFWGLMGIIAAFIIAVSWDLIYPILDFIGIVSIYNRLGLIEEGAPSLTFLKVFIGTFIGTILLTIIGGVLIFSFLMLASISQTKAAKYTLLPLLIIVFSPVLLIALVFLTINSYWKASKQSPLTPEQKERAQLEYKNKELAILMYEGCEEGFTNEISQEEAKRRLHRLPTPGDTNFLIGVRNEKDFHMILPRPLDVLILCYYDKVYAERINLQKYDSKVHMKKSSVPVTRETNSLIHNFERKEWHSERLSVTNDTYNLSEFHTIIDCKNIKDLPFIFESYGRRPSYREYVDLVQRHYFEVKEKFINQLSQQSTQKEFDETVNQLKKYDVPNEDIVKYMREEHEQAESY</sequence>
<feature type="transmembrane region" description="Helical" evidence="1">
    <location>
        <begin position="21"/>
        <end position="54"/>
    </location>
</feature>
<geneLocation type="plasmid" evidence="3">
    <name>pldw-31</name>
</geneLocation>
<dbReference type="Proteomes" id="UP000287756">
    <property type="component" value="Plasmid pLDW-31"/>
</dbReference>
<dbReference type="EMBL" id="CP026119">
    <property type="protein sequence ID" value="QAS54776.1"/>
    <property type="molecule type" value="Genomic_DNA"/>
</dbReference>
<name>A0A410MJC1_9BACI</name>
<accession>A0A410MJC1</accession>
<keyword evidence="2" id="KW-0614">Plasmid</keyword>
<evidence type="ECO:0000256" key="1">
    <source>
        <dbReference type="SAM" id="Phobius"/>
    </source>
</evidence>
<protein>
    <submittedName>
        <fullName evidence="2">Uncharacterized protein</fullName>
    </submittedName>
</protein>
<dbReference type="AlphaFoldDB" id="A0A410MJC1"/>
<feature type="transmembrane region" description="Helical" evidence="1">
    <location>
        <begin position="110"/>
        <end position="135"/>
    </location>
</feature>
<feature type="transmembrane region" description="Helical" evidence="1">
    <location>
        <begin position="74"/>
        <end position="98"/>
    </location>
</feature>
<evidence type="ECO:0000313" key="2">
    <source>
        <dbReference type="EMBL" id="QAS54776.1"/>
    </source>
</evidence>
<dbReference type="OrthoDB" id="2861748at2"/>
<dbReference type="KEGG" id="hli:HLI_21195"/>
<reference evidence="2 3" key="1">
    <citation type="submission" date="2018-01" db="EMBL/GenBank/DDBJ databases">
        <title>The whole genome sequencing and assembly of Halobacillus litoralis ERB031 strain.</title>
        <authorList>
            <person name="Lee S.-J."/>
            <person name="Park M.-K."/>
            <person name="Kim J.-Y."/>
            <person name="Lee Y.-J."/>
            <person name="Yi H."/>
            <person name="Bahn Y.-S."/>
            <person name="Kim J.F."/>
            <person name="Lee D.-W."/>
        </authorList>
    </citation>
    <scope>NUCLEOTIDE SEQUENCE [LARGE SCALE GENOMIC DNA]</scope>
    <source>
        <strain evidence="2 3">ERB 031</strain>
        <plasmid evidence="3">pldw-31</plasmid>
    </source>
</reference>
<keyword evidence="1" id="KW-0812">Transmembrane</keyword>
<dbReference type="RefSeq" id="WP_128527005.1">
    <property type="nucleotide sequence ID" value="NZ_CP026119.1"/>
</dbReference>